<accession>A0A7S4NRD1</accession>
<evidence type="ECO:0000256" key="1">
    <source>
        <dbReference type="SAM" id="Phobius"/>
    </source>
</evidence>
<feature type="transmembrane region" description="Helical" evidence="1">
    <location>
        <begin position="30"/>
        <end position="53"/>
    </location>
</feature>
<gene>
    <name evidence="2" type="ORF">NAES01612_LOCUS10669</name>
</gene>
<feature type="transmembrane region" description="Helical" evidence="1">
    <location>
        <begin position="265"/>
        <end position="289"/>
    </location>
</feature>
<feature type="transmembrane region" description="Helical" evidence="1">
    <location>
        <begin position="114"/>
        <end position="132"/>
    </location>
</feature>
<keyword evidence="1" id="KW-1133">Transmembrane helix</keyword>
<keyword evidence="1" id="KW-0472">Membrane</keyword>
<sequence>MEDLPPYECEPLHSLIARKPVYYGCDGGSLTFKVFLGMHGICGLLACVMAIIAMSVTKGQTVHKLCGWLFSFLMLTVALIGGPLDLTRLFSPFRPYNDVNLSHFATPSTSPSHLGFFHAGFSLISMLIQALWGKNLSDFQAGSPHRFYAKLLMAFNIWNLVLGIICAFAIVVLFNPSTGALWMIITFFAFETTNFIGWLKFLEQYRIVLYWERMLIHQFNLSMLSGFAWWSALQGFLPPLMGFIHHNLGEHTGPFMGDKPGKFSFSSFFGFLLFWAISFSPAIVLWLYFRKRRLRMAAEKGELQPLLKKDEINNETTEFGAEKKKEID</sequence>
<dbReference type="EMBL" id="HBKR01016113">
    <property type="protein sequence ID" value="CAE2303989.1"/>
    <property type="molecule type" value="Transcribed_RNA"/>
</dbReference>
<reference evidence="2" key="1">
    <citation type="submission" date="2021-01" db="EMBL/GenBank/DDBJ databases">
        <authorList>
            <person name="Corre E."/>
            <person name="Pelletier E."/>
            <person name="Niang G."/>
            <person name="Scheremetjew M."/>
            <person name="Finn R."/>
            <person name="Kale V."/>
            <person name="Holt S."/>
            <person name="Cochrane G."/>
            <person name="Meng A."/>
            <person name="Brown T."/>
            <person name="Cohen L."/>
        </authorList>
    </citation>
    <scope>NUCLEOTIDE SEQUENCE</scope>
    <source>
        <strain evidence="2">SoJaBio B1-5/56/2</strain>
    </source>
</reference>
<feature type="transmembrane region" description="Helical" evidence="1">
    <location>
        <begin position="223"/>
        <end position="245"/>
    </location>
</feature>
<feature type="transmembrane region" description="Helical" evidence="1">
    <location>
        <begin position="65"/>
        <end position="84"/>
    </location>
</feature>
<organism evidence="2">
    <name type="scientific">Paramoeba aestuarina</name>
    <dbReference type="NCBI Taxonomy" id="180227"/>
    <lineage>
        <taxon>Eukaryota</taxon>
        <taxon>Amoebozoa</taxon>
        <taxon>Discosea</taxon>
        <taxon>Flabellinia</taxon>
        <taxon>Dactylopodida</taxon>
        <taxon>Paramoebidae</taxon>
        <taxon>Paramoeba</taxon>
    </lineage>
</organism>
<feature type="transmembrane region" description="Helical" evidence="1">
    <location>
        <begin position="153"/>
        <end position="174"/>
    </location>
</feature>
<evidence type="ECO:0000313" key="2">
    <source>
        <dbReference type="EMBL" id="CAE2303989.1"/>
    </source>
</evidence>
<dbReference type="AlphaFoldDB" id="A0A7S4NRD1"/>
<keyword evidence="1" id="KW-0812">Transmembrane</keyword>
<proteinExistence type="predicted"/>
<feature type="transmembrane region" description="Helical" evidence="1">
    <location>
        <begin position="180"/>
        <end position="202"/>
    </location>
</feature>
<name>A0A7S4NRD1_9EUKA</name>
<protein>
    <submittedName>
        <fullName evidence="2">Uncharacterized protein</fullName>
    </submittedName>
</protein>